<proteinExistence type="inferred from homology"/>
<dbReference type="Gene3D" id="3.40.190.170">
    <property type="entry name" value="Bacterial extracellular solute-binding protein, family 7"/>
    <property type="match status" value="1"/>
</dbReference>
<dbReference type="AlphaFoldDB" id="A0A7T1TA45"/>
<dbReference type="NCBIfam" id="NF037995">
    <property type="entry name" value="TRAP_S1"/>
    <property type="match status" value="1"/>
</dbReference>
<evidence type="ECO:0008006" key="7">
    <source>
        <dbReference type="Google" id="ProtNLM"/>
    </source>
</evidence>
<feature type="signal peptide" evidence="4">
    <location>
        <begin position="1"/>
        <end position="25"/>
    </location>
</feature>
<dbReference type="PANTHER" id="PTHR33376">
    <property type="match status" value="1"/>
</dbReference>
<keyword evidence="3 4" id="KW-0732">Signal</keyword>
<accession>A0A7T1TA45</accession>
<dbReference type="SUPFAM" id="SSF53850">
    <property type="entry name" value="Periplasmic binding protein-like II"/>
    <property type="match status" value="1"/>
</dbReference>
<evidence type="ECO:0000256" key="3">
    <source>
        <dbReference type="ARBA" id="ARBA00022729"/>
    </source>
</evidence>
<reference evidence="6" key="1">
    <citation type="submission" date="2020-02" db="EMBL/GenBank/DDBJ databases">
        <title>Streptomyces sp. ASO4wet.</title>
        <authorList>
            <person name="Risdian C."/>
            <person name="Landwehr W."/>
            <person name="Schupp P."/>
            <person name="Wink J."/>
        </authorList>
    </citation>
    <scope>NUCLEOTIDE SEQUENCE [LARGE SCALE GENOMIC DNA]</scope>
    <source>
        <strain evidence="6">ASO4wet</strain>
    </source>
</reference>
<dbReference type="Proteomes" id="UP000595046">
    <property type="component" value="Chromosome"/>
</dbReference>
<evidence type="ECO:0000256" key="4">
    <source>
        <dbReference type="SAM" id="SignalP"/>
    </source>
</evidence>
<name>A0A7T1TA45_9ACTN</name>
<feature type="chain" id="PRO_5038775263" description="C4-dicarboxylate ABC transporter substrate-binding protein" evidence="4">
    <location>
        <begin position="26"/>
        <end position="338"/>
    </location>
</feature>
<dbReference type="RefSeq" id="WP_197352976.1">
    <property type="nucleotide sequence ID" value="NZ_CP048882.1"/>
</dbReference>
<organism evidence="5 6">
    <name type="scientific">Streptomyces bathyalis</name>
    <dbReference type="NCBI Taxonomy" id="2710756"/>
    <lineage>
        <taxon>Bacteria</taxon>
        <taxon>Bacillati</taxon>
        <taxon>Actinomycetota</taxon>
        <taxon>Actinomycetes</taxon>
        <taxon>Kitasatosporales</taxon>
        <taxon>Streptomycetaceae</taxon>
        <taxon>Streptomyces</taxon>
    </lineage>
</organism>
<dbReference type="EMBL" id="CP048882">
    <property type="protein sequence ID" value="QPP09201.1"/>
    <property type="molecule type" value="Genomic_DNA"/>
</dbReference>
<sequence length="338" mass="36810">MLSRRSVAYSLTGLLFGTVSCSAGAGVEKPSQGTRRAALVHDIPPGHPRIPYFEDFAESVKTRSDDAVTVRINPQRTILAGRESLDAVKAGRADLAAVNMAHLEAMEPQAGFMNLPFGLDDSVMGEAGRRKAVAAVLGEQVRPHGLVLLGLMRGADQLFAFPEKDVRRLEDLKGKKIRVAGDGIYEQIMRRLGAEPVAIPIPRLRDAMRGGKVDGVFTSPGGWSTEVRRHAPHALHVPGLMFITYALVADGRWLAGLPDRQRAALVAAGARLTGGWRRMRQDDQKVIRTNIAAGATYTIAPEGEVARWQKRVAAIREDFFDERPAVDEALRKKGVELS</sequence>
<keyword evidence="6" id="KW-1185">Reference proteome</keyword>
<dbReference type="InterPro" id="IPR018389">
    <property type="entry name" value="DctP_fam"/>
</dbReference>
<protein>
    <recommendedName>
        <fullName evidence="7">C4-dicarboxylate ABC transporter substrate-binding protein</fullName>
    </recommendedName>
</protein>
<dbReference type="GO" id="GO:0055085">
    <property type="term" value="P:transmembrane transport"/>
    <property type="evidence" value="ECO:0007669"/>
    <property type="project" value="InterPro"/>
</dbReference>
<dbReference type="PROSITE" id="PS51257">
    <property type="entry name" value="PROKAR_LIPOPROTEIN"/>
    <property type="match status" value="1"/>
</dbReference>
<dbReference type="PANTHER" id="PTHR33376:SF7">
    <property type="entry name" value="C4-DICARBOXYLATE-BINDING PROTEIN DCTB"/>
    <property type="match status" value="1"/>
</dbReference>
<dbReference type="InterPro" id="IPR038404">
    <property type="entry name" value="TRAP_DctP_sf"/>
</dbReference>
<keyword evidence="2" id="KW-0813">Transport</keyword>
<evidence type="ECO:0000256" key="2">
    <source>
        <dbReference type="ARBA" id="ARBA00022448"/>
    </source>
</evidence>
<comment type="similarity">
    <text evidence="1">Belongs to the bacterial solute-binding protein 7 family.</text>
</comment>
<gene>
    <name evidence="5" type="ORF">G4Z16_25430</name>
</gene>
<evidence type="ECO:0000313" key="5">
    <source>
        <dbReference type="EMBL" id="QPP09201.1"/>
    </source>
</evidence>
<evidence type="ECO:0000313" key="6">
    <source>
        <dbReference type="Proteomes" id="UP000595046"/>
    </source>
</evidence>
<evidence type="ECO:0000256" key="1">
    <source>
        <dbReference type="ARBA" id="ARBA00009023"/>
    </source>
</evidence>
<dbReference type="KEGG" id="sbat:G4Z16_25430"/>
<dbReference type="Pfam" id="PF03480">
    <property type="entry name" value="DctP"/>
    <property type="match status" value="1"/>
</dbReference>